<dbReference type="GO" id="GO:0008270">
    <property type="term" value="F:zinc ion binding"/>
    <property type="evidence" value="ECO:0007669"/>
    <property type="project" value="InterPro"/>
</dbReference>
<comment type="pathway">
    <text evidence="3 15">Cofactor biosynthesis; riboflavin biosynthesis; 5-amino-6-(D-ribitylamino)uracil from GTP: step 3/4.</text>
</comment>
<dbReference type="EC" id="1.1.1.193" evidence="15"/>
<proteinExistence type="inferred from homology"/>
<reference evidence="20" key="1">
    <citation type="submission" date="2021-04" db="EMBL/GenBank/DDBJ databases">
        <title>Sinoanaerobacter chloroacetimidivorans sp. nov., an obligate anaerobic bacterium isolated from anaerobic sludge.</title>
        <authorList>
            <person name="Bao Y."/>
        </authorList>
    </citation>
    <scope>NUCLEOTIDE SEQUENCE</scope>
    <source>
        <strain evidence="20">BAD-6</strain>
    </source>
</reference>
<comment type="similarity">
    <text evidence="4 15">In the N-terminal section; belongs to the cytidine and deoxycytidylate deaminase family.</text>
</comment>
<dbReference type="FunFam" id="3.40.140.10:FF:000025">
    <property type="entry name" value="Riboflavin biosynthesis protein RibD"/>
    <property type="match status" value="1"/>
</dbReference>
<evidence type="ECO:0000256" key="4">
    <source>
        <dbReference type="ARBA" id="ARBA00005259"/>
    </source>
</evidence>
<feature type="active site" description="Proton donor" evidence="16">
    <location>
        <position position="51"/>
    </location>
</feature>
<dbReference type="InterPro" id="IPR016192">
    <property type="entry name" value="APOBEC/CMP_deaminase_Zn-bd"/>
</dbReference>
<dbReference type="EC" id="3.5.4.26" evidence="15"/>
<feature type="binding site" evidence="17">
    <location>
        <position position="169"/>
    </location>
    <ligand>
        <name>NADP(+)</name>
        <dbReference type="ChEBI" id="CHEBI:58349"/>
    </ligand>
</feature>
<evidence type="ECO:0000313" key="21">
    <source>
        <dbReference type="Proteomes" id="UP000675664"/>
    </source>
</evidence>
<keyword evidence="21" id="KW-1185">Reference proteome</keyword>
<dbReference type="Pfam" id="PF01872">
    <property type="entry name" value="RibD_C"/>
    <property type="match status" value="1"/>
</dbReference>
<feature type="binding site" evidence="17">
    <location>
        <position position="220"/>
    </location>
    <ligand>
        <name>NADP(+)</name>
        <dbReference type="ChEBI" id="CHEBI:58349"/>
    </ligand>
</feature>
<evidence type="ECO:0000256" key="10">
    <source>
        <dbReference type="ARBA" id="ARBA00022857"/>
    </source>
</evidence>
<keyword evidence="12" id="KW-0511">Multifunctional enzyme</keyword>
<evidence type="ECO:0000256" key="18">
    <source>
        <dbReference type="PIRSR" id="PIRSR006769-3"/>
    </source>
</evidence>
<evidence type="ECO:0000313" key="20">
    <source>
        <dbReference type="EMBL" id="MBR0599057.1"/>
    </source>
</evidence>
<dbReference type="PANTHER" id="PTHR38011">
    <property type="entry name" value="DIHYDROFOLATE REDUCTASE FAMILY PROTEIN (AFU_ORTHOLOGUE AFUA_8G06820)"/>
    <property type="match status" value="1"/>
</dbReference>
<dbReference type="InterPro" id="IPR002125">
    <property type="entry name" value="CMP_dCMP_dom"/>
</dbReference>
<keyword evidence="9 15" id="KW-0862">Zinc</keyword>
<keyword evidence="7 15" id="KW-0479">Metal-binding</keyword>
<dbReference type="InterPro" id="IPR002734">
    <property type="entry name" value="RibDG_C"/>
</dbReference>
<feature type="binding site" evidence="17">
    <location>
        <position position="206"/>
    </location>
    <ligand>
        <name>substrate</name>
    </ligand>
</feature>
<evidence type="ECO:0000256" key="2">
    <source>
        <dbReference type="ARBA" id="ARBA00004882"/>
    </source>
</evidence>
<dbReference type="Proteomes" id="UP000675664">
    <property type="component" value="Unassembled WGS sequence"/>
</dbReference>
<feature type="binding site" evidence="17">
    <location>
        <position position="203"/>
    </location>
    <ligand>
        <name>substrate</name>
    </ligand>
</feature>
<feature type="binding site" evidence="17">
    <location>
        <position position="199"/>
    </location>
    <ligand>
        <name>NADP(+)</name>
        <dbReference type="ChEBI" id="CHEBI:58349"/>
    </ligand>
</feature>
<evidence type="ECO:0000256" key="7">
    <source>
        <dbReference type="ARBA" id="ARBA00022723"/>
    </source>
</evidence>
<dbReference type="PROSITE" id="PS51747">
    <property type="entry name" value="CYT_DCMP_DEAMINASES_2"/>
    <property type="match status" value="1"/>
</dbReference>
<evidence type="ECO:0000256" key="11">
    <source>
        <dbReference type="ARBA" id="ARBA00023002"/>
    </source>
</evidence>
<organism evidence="20 21">
    <name type="scientific">Sinanaerobacter chloroacetimidivorans</name>
    <dbReference type="NCBI Taxonomy" id="2818044"/>
    <lineage>
        <taxon>Bacteria</taxon>
        <taxon>Bacillati</taxon>
        <taxon>Bacillota</taxon>
        <taxon>Clostridia</taxon>
        <taxon>Peptostreptococcales</taxon>
        <taxon>Anaerovoracaceae</taxon>
        <taxon>Sinanaerobacter</taxon>
    </lineage>
</organism>
<dbReference type="SUPFAM" id="SSF53927">
    <property type="entry name" value="Cytidine deaminase-like"/>
    <property type="match status" value="1"/>
</dbReference>
<dbReference type="Pfam" id="PF00383">
    <property type="entry name" value="dCMP_cyt_deam_1"/>
    <property type="match status" value="1"/>
</dbReference>
<feature type="binding site" evidence="18">
    <location>
        <position position="49"/>
    </location>
    <ligand>
        <name>Zn(2+)</name>
        <dbReference type="ChEBI" id="CHEBI:29105"/>
        <note>catalytic</note>
    </ligand>
</feature>
<dbReference type="GO" id="GO:0008703">
    <property type="term" value="F:5-amino-6-(5-phosphoribosylamino)uracil reductase activity"/>
    <property type="evidence" value="ECO:0007669"/>
    <property type="project" value="UniProtKB-EC"/>
</dbReference>
<protein>
    <recommendedName>
        <fullName evidence="15">Riboflavin biosynthesis protein RibD</fullName>
    </recommendedName>
    <domain>
        <recommendedName>
            <fullName evidence="15">Diaminohydroxyphosphoribosylaminopyrimidine deaminase</fullName>
            <shortName evidence="15">DRAP deaminase</shortName>
            <ecNumber evidence="15">3.5.4.26</ecNumber>
        </recommendedName>
        <alternativeName>
            <fullName evidence="15">Riboflavin-specific deaminase</fullName>
        </alternativeName>
    </domain>
    <domain>
        <recommendedName>
            <fullName evidence="15">5-amino-6-(5-phosphoribosylamino)uracil reductase</fullName>
            <ecNumber evidence="15">1.1.1.193</ecNumber>
        </recommendedName>
        <alternativeName>
            <fullName evidence="15">HTP reductase</fullName>
        </alternativeName>
    </domain>
</protein>
<sequence length="373" mass="40797">MEEQYMKRALELAEQGMGKTAPNPMVGAVILKDGRIIGEGFHKAYGESHAEVNAVKNASESVEGATLYVNLEPCSHYGKTPPCAELIIQKRIKRVVIGTLDPNPLVEGKGIAMLVKAGVSVTVGVMEAECKKLNEVFFYYIKTEKPYVVLKTAMSLDGKIAAVTGKSKWITGEEAREDVHRLRNRYAGIMTGVSTVIKDDPQLTCRLTGGKNPKRIILDSRLRIPLHSKVLQDQVNNQTILATTEQADPEARRRLEDAGVKVLVLHEKDQRVDLQDLMVRLGAMGIDSILLEGGAELNAAAVEQGILQKYIAYTAPMILGGGSSRTPVGGMGVQSPDQAQSLTFESVEQIGKDMKMTAYFKDRREDSACLQEL</sequence>
<dbReference type="NCBIfam" id="TIGR00326">
    <property type="entry name" value="eubact_ribD"/>
    <property type="match status" value="1"/>
</dbReference>
<dbReference type="PANTHER" id="PTHR38011:SF7">
    <property type="entry name" value="2,5-DIAMINO-6-RIBOSYLAMINO-4(3H)-PYRIMIDINONE 5'-PHOSPHATE REDUCTASE"/>
    <property type="match status" value="1"/>
</dbReference>
<evidence type="ECO:0000259" key="19">
    <source>
        <dbReference type="PROSITE" id="PS51747"/>
    </source>
</evidence>
<dbReference type="GO" id="GO:0008835">
    <property type="term" value="F:diaminohydroxyphosphoribosylaminopyrimidine deaminase activity"/>
    <property type="evidence" value="ECO:0007669"/>
    <property type="project" value="UniProtKB-EC"/>
</dbReference>
<dbReference type="InterPro" id="IPR050765">
    <property type="entry name" value="Riboflavin_Biosynth_HTPR"/>
</dbReference>
<evidence type="ECO:0000256" key="8">
    <source>
        <dbReference type="ARBA" id="ARBA00022801"/>
    </source>
</evidence>
<evidence type="ECO:0000256" key="1">
    <source>
        <dbReference type="ARBA" id="ARBA00002151"/>
    </source>
</evidence>
<comment type="catalytic activity">
    <reaction evidence="14 15">
        <text>2,5-diamino-6-hydroxy-4-(5-phosphoribosylamino)-pyrimidine + H2O + H(+) = 5-amino-6-(5-phospho-D-ribosylamino)uracil + NH4(+)</text>
        <dbReference type="Rhea" id="RHEA:21868"/>
        <dbReference type="ChEBI" id="CHEBI:15377"/>
        <dbReference type="ChEBI" id="CHEBI:15378"/>
        <dbReference type="ChEBI" id="CHEBI:28938"/>
        <dbReference type="ChEBI" id="CHEBI:58453"/>
        <dbReference type="ChEBI" id="CHEBI:58614"/>
        <dbReference type="EC" id="3.5.4.26"/>
    </reaction>
</comment>
<evidence type="ECO:0000256" key="6">
    <source>
        <dbReference type="ARBA" id="ARBA00022619"/>
    </source>
</evidence>
<comment type="caution">
    <text evidence="20">The sequence shown here is derived from an EMBL/GenBank/DDBJ whole genome shotgun (WGS) entry which is preliminary data.</text>
</comment>
<feature type="binding site" evidence="17">
    <location>
        <position position="292"/>
    </location>
    <ligand>
        <name>substrate</name>
    </ligand>
</feature>
<evidence type="ECO:0000256" key="5">
    <source>
        <dbReference type="ARBA" id="ARBA00007417"/>
    </source>
</evidence>
<gene>
    <name evidence="20" type="primary">ribD</name>
    <name evidence="20" type="ORF">KCX82_14300</name>
</gene>
<comment type="catalytic activity">
    <reaction evidence="13 15">
        <text>5-amino-6-(5-phospho-D-ribitylamino)uracil + NADP(+) = 5-amino-6-(5-phospho-D-ribosylamino)uracil + NADPH + H(+)</text>
        <dbReference type="Rhea" id="RHEA:17845"/>
        <dbReference type="ChEBI" id="CHEBI:15378"/>
        <dbReference type="ChEBI" id="CHEBI:57783"/>
        <dbReference type="ChEBI" id="CHEBI:58349"/>
        <dbReference type="ChEBI" id="CHEBI:58421"/>
        <dbReference type="ChEBI" id="CHEBI:58453"/>
        <dbReference type="EC" id="1.1.1.193"/>
    </reaction>
</comment>
<feature type="binding site" evidence="17">
    <location>
        <position position="167"/>
    </location>
    <ligand>
        <name>substrate</name>
    </ligand>
</feature>
<evidence type="ECO:0000256" key="14">
    <source>
        <dbReference type="ARBA" id="ARBA00049886"/>
    </source>
</evidence>
<keyword evidence="6 15" id="KW-0686">Riboflavin biosynthesis</keyword>
<dbReference type="AlphaFoldDB" id="A0A8J7W1F2"/>
<keyword evidence="8 15" id="KW-0378">Hydrolase</keyword>
<evidence type="ECO:0000256" key="3">
    <source>
        <dbReference type="ARBA" id="ARBA00004910"/>
    </source>
</evidence>
<dbReference type="PROSITE" id="PS00903">
    <property type="entry name" value="CYT_DCMP_DEAMINASES_1"/>
    <property type="match status" value="1"/>
</dbReference>
<dbReference type="InterPro" id="IPR004794">
    <property type="entry name" value="Eubact_RibD"/>
</dbReference>
<evidence type="ECO:0000256" key="15">
    <source>
        <dbReference type="PIRNR" id="PIRNR006769"/>
    </source>
</evidence>
<dbReference type="InterPro" id="IPR011549">
    <property type="entry name" value="RibD_C"/>
</dbReference>
<dbReference type="InterPro" id="IPR016193">
    <property type="entry name" value="Cytidine_deaminase-like"/>
</dbReference>
<evidence type="ECO:0000256" key="12">
    <source>
        <dbReference type="ARBA" id="ARBA00023268"/>
    </source>
</evidence>
<feature type="binding site" evidence="17">
    <location>
        <position position="183"/>
    </location>
    <ligand>
        <name>substrate</name>
    </ligand>
</feature>
<keyword evidence="11 15" id="KW-0560">Oxidoreductase</keyword>
<comment type="cofactor">
    <cofactor evidence="15 18">
        <name>Zn(2+)</name>
        <dbReference type="ChEBI" id="CHEBI:29105"/>
    </cofactor>
    <text evidence="15 18">Binds 1 zinc ion.</text>
</comment>
<dbReference type="GO" id="GO:0050661">
    <property type="term" value="F:NADP binding"/>
    <property type="evidence" value="ECO:0007669"/>
    <property type="project" value="InterPro"/>
</dbReference>
<dbReference type="Gene3D" id="3.40.140.10">
    <property type="entry name" value="Cytidine Deaminase, domain 2"/>
    <property type="match status" value="1"/>
</dbReference>
<dbReference type="InterPro" id="IPR024072">
    <property type="entry name" value="DHFR-like_dom_sf"/>
</dbReference>
<dbReference type="GO" id="GO:0009231">
    <property type="term" value="P:riboflavin biosynthetic process"/>
    <property type="evidence" value="ECO:0007669"/>
    <property type="project" value="UniProtKB-UniPathway"/>
</dbReference>
<evidence type="ECO:0000256" key="17">
    <source>
        <dbReference type="PIRSR" id="PIRSR006769-2"/>
    </source>
</evidence>
<evidence type="ECO:0000256" key="16">
    <source>
        <dbReference type="PIRSR" id="PIRSR006769-1"/>
    </source>
</evidence>
<dbReference type="Gene3D" id="3.40.430.10">
    <property type="entry name" value="Dihydrofolate Reductase, subunit A"/>
    <property type="match status" value="1"/>
</dbReference>
<feature type="domain" description="CMP/dCMP-type deaminase" evidence="19">
    <location>
        <begin position="1"/>
        <end position="122"/>
    </location>
</feature>
<comment type="pathway">
    <text evidence="2 15">Cofactor biosynthesis; riboflavin biosynthesis; 5-amino-6-(D-ribitylamino)uracil from GTP: step 2/4.</text>
</comment>
<dbReference type="RefSeq" id="WP_227019191.1">
    <property type="nucleotide sequence ID" value="NZ_JAGSND010000010.1"/>
</dbReference>
<accession>A0A8J7W1F2</accession>
<dbReference type="NCBIfam" id="TIGR00227">
    <property type="entry name" value="ribD_Cterm"/>
    <property type="match status" value="1"/>
</dbReference>
<evidence type="ECO:0000256" key="13">
    <source>
        <dbReference type="ARBA" id="ARBA00049861"/>
    </source>
</evidence>
<comment type="function">
    <text evidence="1 15">Converts 2,5-diamino-6-(ribosylamino)-4(3h)-pyrimidinone 5'-phosphate into 5-amino-6-(ribosylamino)-2,4(1h,3h)-pyrimidinedione 5'-phosphate.</text>
</comment>
<feature type="binding site" evidence="17">
    <location>
        <position position="153"/>
    </location>
    <ligand>
        <name>NADP(+)</name>
        <dbReference type="ChEBI" id="CHEBI:58349"/>
    </ligand>
</feature>
<feature type="binding site" evidence="18">
    <location>
        <position position="74"/>
    </location>
    <ligand>
        <name>Zn(2+)</name>
        <dbReference type="ChEBI" id="CHEBI:29105"/>
        <note>catalytic</note>
    </ligand>
</feature>
<reference evidence="20" key="2">
    <citation type="submission" date="2021-04" db="EMBL/GenBank/DDBJ databases">
        <authorList>
            <person name="Liu J."/>
        </authorList>
    </citation>
    <scope>NUCLEOTIDE SEQUENCE</scope>
    <source>
        <strain evidence="20">BAD-6</strain>
    </source>
</reference>
<feature type="binding site" evidence="17">
    <location>
        <position position="195"/>
    </location>
    <ligand>
        <name>NADP(+)</name>
        <dbReference type="ChEBI" id="CHEBI:58349"/>
    </ligand>
</feature>
<comment type="similarity">
    <text evidence="5 15">In the C-terminal section; belongs to the HTP reductase family.</text>
</comment>
<keyword evidence="10 15" id="KW-0521">NADP</keyword>
<dbReference type="EMBL" id="JAGSND010000010">
    <property type="protein sequence ID" value="MBR0599057.1"/>
    <property type="molecule type" value="Genomic_DNA"/>
</dbReference>
<dbReference type="UniPathway" id="UPA00275">
    <property type="reaction ID" value="UER00401"/>
</dbReference>
<feature type="binding site" evidence="18">
    <location>
        <position position="83"/>
    </location>
    <ligand>
        <name>Zn(2+)</name>
        <dbReference type="ChEBI" id="CHEBI:29105"/>
        <note>catalytic</note>
    </ligand>
</feature>
<evidence type="ECO:0000256" key="9">
    <source>
        <dbReference type="ARBA" id="ARBA00022833"/>
    </source>
</evidence>
<dbReference type="CDD" id="cd01284">
    <property type="entry name" value="Riboflavin_deaminase-reductase"/>
    <property type="match status" value="1"/>
</dbReference>
<dbReference type="SUPFAM" id="SSF53597">
    <property type="entry name" value="Dihydrofolate reductase-like"/>
    <property type="match status" value="1"/>
</dbReference>
<name>A0A8J7W1F2_9FIRM</name>
<dbReference type="PIRSF" id="PIRSF006769">
    <property type="entry name" value="RibD"/>
    <property type="match status" value="1"/>
</dbReference>
<feature type="binding site" evidence="17">
    <location>
        <begin position="294"/>
        <end position="300"/>
    </location>
    <ligand>
        <name>NADP(+)</name>
        <dbReference type="ChEBI" id="CHEBI:58349"/>
    </ligand>
</feature>